<dbReference type="GO" id="GO:0006865">
    <property type="term" value="P:amino acid transport"/>
    <property type="evidence" value="ECO:0007669"/>
    <property type="project" value="UniProtKB-KW"/>
</dbReference>
<evidence type="ECO:0000256" key="1">
    <source>
        <dbReference type="ARBA" id="ARBA00004651"/>
    </source>
</evidence>
<keyword evidence="2" id="KW-0813">Transport</keyword>
<dbReference type="RefSeq" id="WP_136449760.1">
    <property type="nucleotide sequence ID" value="NZ_SSXH01001115.1"/>
</dbReference>
<comment type="subcellular location">
    <subcellularLocation>
        <location evidence="1">Cell membrane</location>
        <topology evidence="1">Multi-pass membrane protein</topology>
    </subcellularLocation>
</comment>
<dbReference type="OrthoDB" id="9807115at2"/>
<feature type="non-terminal residue" evidence="10">
    <location>
        <position position="168"/>
    </location>
</feature>
<name>A0A4S5B5V4_9ACTN</name>
<evidence type="ECO:0000256" key="5">
    <source>
        <dbReference type="ARBA" id="ARBA00022970"/>
    </source>
</evidence>
<dbReference type="AlphaFoldDB" id="A0A4S5B5V4"/>
<dbReference type="PANTHER" id="PTHR11795:SF442">
    <property type="entry name" value="ABC TRANSPORTER ATP-BINDING PROTEIN"/>
    <property type="match status" value="1"/>
</dbReference>
<dbReference type="InterPro" id="IPR052157">
    <property type="entry name" value="BCAA_transport_permease"/>
</dbReference>
<keyword evidence="6 9" id="KW-1133">Transmembrane helix</keyword>
<evidence type="ECO:0000256" key="4">
    <source>
        <dbReference type="ARBA" id="ARBA00022692"/>
    </source>
</evidence>
<accession>A0A4S5B5V4</accession>
<evidence type="ECO:0000256" key="2">
    <source>
        <dbReference type="ARBA" id="ARBA00022448"/>
    </source>
</evidence>
<proteinExistence type="inferred from homology"/>
<evidence type="ECO:0000313" key="10">
    <source>
        <dbReference type="EMBL" id="THJ25210.1"/>
    </source>
</evidence>
<reference evidence="10 11" key="1">
    <citation type="submission" date="2019-04" db="EMBL/GenBank/DDBJ databases">
        <title>Draft genome sequences for three unisolated Alnus-infective Frankia Sp+ strains, AgTrS, AiOr and AvVan, the first sequenced Frankia strains able to sporulate in-planta.</title>
        <authorList>
            <person name="Bethencourt L."/>
            <person name="Vautrin F."/>
            <person name="Taib N."/>
            <person name="Dubost A."/>
            <person name="Castro-Garcia L."/>
            <person name="Imbaud O."/>
            <person name="Abrouk D."/>
            <person name="Fournier P."/>
            <person name="Briolay J."/>
            <person name="Nguyen A."/>
            <person name="Normand P."/>
            <person name="Fernandez M.P."/>
            <person name="Brochier-Armanet C."/>
            <person name="Herrera-Belaroussi A."/>
        </authorList>
    </citation>
    <scope>NUCLEOTIDE SEQUENCE [LARGE SCALE GENOMIC DNA]</scope>
    <source>
        <strain evidence="10 11">AvVan</strain>
    </source>
</reference>
<sequence>MNAAQVLNGIALGSLLMVLSSGLAMIYGLRGVTNFAHGALYMTGAYIGYSVARHIDFWVALVLVPLALAAIGVLLEIVFFRPLQNRSHMEVGLVTFGLALVAERLVVLVWGEKTLALDPPPGLRGTTSLLGVDYPTYRLGLIVVAIAMTAGLIGWLRHTRTGLYIRAA</sequence>
<feature type="transmembrane region" description="Helical" evidence="9">
    <location>
        <begin position="91"/>
        <end position="111"/>
    </location>
</feature>
<keyword evidence="3" id="KW-1003">Cell membrane</keyword>
<keyword evidence="5" id="KW-0029">Amino-acid transport</keyword>
<feature type="transmembrane region" description="Helical" evidence="9">
    <location>
        <begin position="137"/>
        <end position="156"/>
    </location>
</feature>
<evidence type="ECO:0000256" key="6">
    <source>
        <dbReference type="ARBA" id="ARBA00022989"/>
    </source>
</evidence>
<protein>
    <submittedName>
        <fullName evidence="10">Branched-chain amino acid ABC transporter permease</fullName>
    </submittedName>
</protein>
<evidence type="ECO:0000256" key="3">
    <source>
        <dbReference type="ARBA" id="ARBA00022475"/>
    </source>
</evidence>
<gene>
    <name evidence="10" type="ORF">E7Y31_23490</name>
</gene>
<evidence type="ECO:0000313" key="11">
    <source>
        <dbReference type="Proteomes" id="UP000305282"/>
    </source>
</evidence>
<dbReference type="InterPro" id="IPR001851">
    <property type="entry name" value="ABC_transp_permease"/>
</dbReference>
<organism evidence="10 11">
    <name type="scientific">Candidatus Frankia alpina</name>
    <dbReference type="NCBI Taxonomy" id="2699483"/>
    <lineage>
        <taxon>Bacteria</taxon>
        <taxon>Bacillati</taxon>
        <taxon>Actinomycetota</taxon>
        <taxon>Actinomycetes</taxon>
        <taxon>Frankiales</taxon>
        <taxon>Frankiaceae</taxon>
        <taxon>Frankia</taxon>
    </lineage>
</organism>
<feature type="transmembrane region" description="Helical" evidence="9">
    <location>
        <begin position="58"/>
        <end position="79"/>
    </location>
</feature>
<keyword evidence="4 9" id="KW-0812">Transmembrane</keyword>
<keyword evidence="11" id="KW-1185">Reference proteome</keyword>
<dbReference type="CDD" id="cd06582">
    <property type="entry name" value="TM_PBP1_LivH_like"/>
    <property type="match status" value="1"/>
</dbReference>
<keyword evidence="7 9" id="KW-0472">Membrane</keyword>
<dbReference type="Proteomes" id="UP000305282">
    <property type="component" value="Unassembled WGS sequence"/>
</dbReference>
<dbReference type="Pfam" id="PF02653">
    <property type="entry name" value="BPD_transp_2"/>
    <property type="match status" value="1"/>
</dbReference>
<dbReference type="GO" id="GO:0022857">
    <property type="term" value="F:transmembrane transporter activity"/>
    <property type="evidence" value="ECO:0007669"/>
    <property type="project" value="InterPro"/>
</dbReference>
<feature type="transmembrane region" description="Helical" evidence="9">
    <location>
        <begin position="6"/>
        <end position="27"/>
    </location>
</feature>
<evidence type="ECO:0000256" key="9">
    <source>
        <dbReference type="SAM" id="Phobius"/>
    </source>
</evidence>
<evidence type="ECO:0000256" key="8">
    <source>
        <dbReference type="ARBA" id="ARBA00037998"/>
    </source>
</evidence>
<comment type="similarity">
    <text evidence="8">Belongs to the binding-protein-dependent transport system permease family. LivHM subfamily.</text>
</comment>
<evidence type="ECO:0000256" key="7">
    <source>
        <dbReference type="ARBA" id="ARBA00023136"/>
    </source>
</evidence>
<dbReference type="EMBL" id="SSXH01001115">
    <property type="protein sequence ID" value="THJ25210.1"/>
    <property type="molecule type" value="Genomic_DNA"/>
</dbReference>
<comment type="caution">
    <text evidence="10">The sequence shown here is derived from an EMBL/GenBank/DDBJ whole genome shotgun (WGS) entry which is preliminary data.</text>
</comment>
<dbReference type="GO" id="GO:0005886">
    <property type="term" value="C:plasma membrane"/>
    <property type="evidence" value="ECO:0007669"/>
    <property type="project" value="UniProtKB-SubCell"/>
</dbReference>
<dbReference type="PANTHER" id="PTHR11795">
    <property type="entry name" value="BRANCHED-CHAIN AMINO ACID TRANSPORT SYSTEM PERMEASE PROTEIN LIVH"/>
    <property type="match status" value="1"/>
</dbReference>